<dbReference type="Pfam" id="PF18945">
    <property type="entry name" value="VipB_2"/>
    <property type="match status" value="1"/>
</dbReference>
<organism evidence="3 4">
    <name type="scientific">Pseudomonas cremoricolorata</name>
    <dbReference type="NCBI Taxonomy" id="157783"/>
    <lineage>
        <taxon>Bacteria</taxon>
        <taxon>Pseudomonadati</taxon>
        <taxon>Pseudomonadota</taxon>
        <taxon>Gammaproteobacteria</taxon>
        <taxon>Pseudomonadales</taxon>
        <taxon>Pseudomonadaceae</taxon>
        <taxon>Pseudomonas</taxon>
    </lineage>
</organism>
<evidence type="ECO:0000259" key="1">
    <source>
        <dbReference type="Pfam" id="PF05943"/>
    </source>
</evidence>
<dbReference type="eggNOG" id="COG3517">
    <property type="taxonomic scope" value="Bacteria"/>
</dbReference>
<name>A0A089WQ10_9PSED</name>
<dbReference type="OrthoDB" id="9764000at2"/>
<feature type="domain" description="TssC1 N-terminal" evidence="1">
    <location>
        <begin position="70"/>
        <end position="369"/>
    </location>
</feature>
<dbReference type="RefSeq" id="WP_038413269.1">
    <property type="nucleotide sequence ID" value="NZ_CP009455.1"/>
</dbReference>
<dbReference type="EMBL" id="CP009455">
    <property type="protein sequence ID" value="AIR90646.1"/>
    <property type="molecule type" value="Genomic_DNA"/>
</dbReference>
<proteinExistence type="predicted"/>
<dbReference type="PANTHER" id="PTHR35565:SF1">
    <property type="entry name" value="TYPE VI SECRETION SYSTEM CONTRACTILE SHEATH LARGE SUBUNIT"/>
    <property type="match status" value="1"/>
</dbReference>
<gene>
    <name evidence="3" type="ORF">LK03_15805</name>
</gene>
<feature type="domain" description="TssC1 C-terminal" evidence="2">
    <location>
        <begin position="382"/>
        <end position="493"/>
    </location>
</feature>
<dbReference type="STRING" id="157783.LK03_15805"/>
<reference evidence="3 4" key="1">
    <citation type="submission" date="2014-09" db="EMBL/GenBank/DDBJ databases">
        <authorList>
            <person name="Chan K.-G."/>
        </authorList>
    </citation>
    <scope>NUCLEOTIDE SEQUENCE [LARGE SCALE GENOMIC DNA]</scope>
    <source>
        <strain evidence="3 4">ND07</strain>
    </source>
</reference>
<evidence type="ECO:0000259" key="2">
    <source>
        <dbReference type="Pfam" id="PF18945"/>
    </source>
</evidence>
<dbReference type="Proteomes" id="UP000029493">
    <property type="component" value="Chromosome"/>
</dbReference>
<evidence type="ECO:0000313" key="4">
    <source>
        <dbReference type="Proteomes" id="UP000029493"/>
    </source>
</evidence>
<keyword evidence="4" id="KW-1185">Reference proteome</keyword>
<dbReference type="AlphaFoldDB" id="A0A089WQ10"/>
<dbReference type="InterPro" id="IPR044032">
    <property type="entry name" value="TssC1_C"/>
</dbReference>
<accession>A0A089WQ10</accession>
<evidence type="ECO:0000313" key="3">
    <source>
        <dbReference type="EMBL" id="AIR90646.1"/>
    </source>
</evidence>
<sequence>MPEQNTIPVAADTTIDTIGHASLLEQIMAETKLMPAQEGYQVAKHGVVAFISEILKSHDPDQLINKHRVDQMIAEVDRVLGRQMDAILHHPEFQRLESAWRSLKLLVDRTDFRENIKLELLHVSKEDLLDDFDNAADITCSGMYKHVYSAGYGQFGGEPVAAMLGNYDFGPSSPDIKLLNYMASVGAMSHAPFLTASSPEFFNLSSFEELPNLKEIKDIFAGPRHAKWRAFRESEDARHVALTGPRFMLRSAYHPQEHPVTSFNYQEDIAGRHDNYLWGNSAFLLTSCINDSFARYRWCPNIIGPQSGGAVEDLPVHLYESLGQLQAKIPTEVLISDRKEFELAEEGFIALTMRKDSDNAAFFSANSVQKPKHFPKTPEGFQAQTNYKLGTQLPYLFIVNRLAHYIKVLQREQIGSWKERRDLESELNKWIKQYVADQENPSADVRSRRPLRAARVEVADVAGDPGWYQVSLTVRPHFKYMGANFEISLVGRLDAQ</sequence>
<dbReference type="KEGG" id="psw:LK03_15805"/>
<dbReference type="Pfam" id="PF05943">
    <property type="entry name" value="VipB"/>
    <property type="match status" value="1"/>
</dbReference>
<dbReference type="NCBIfam" id="TIGR03355">
    <property type="entry name" value="VI_chp_2"/>
    <property type="match status" value="1"/>
</dbReference>
<dbReference type="InterPro" id="IPR044031">
    <property type="entry name" value="TssC1_N"/>
</dbReference>
<dbReference type="PANTHER" id="PTHR35565">
    <property type="entry name" value="CYTOPLASMIC PROTEIN-RELATED"/>
    <property type="match status" value="1"/>
</dbReference>
<dbReference type="InterPro" id="IPR010269">
    <property type="entry name" value="T6SS_TssC-like"/>
</dbReference>
<protein>
    <submittedName>
        <fullName evidence="3">Type VI secretion protein</fullName>
    </submittedName>
</protein>